<sequence length="72" mass="7922">ISVPDSDRQWFSTGFSYHIDNSSNIDFGFTYLLGEDVKVNENTQLAPGLSTGVTATTHADAILFGLQYSRSF</sequence>
<keyword evidence="4" id="KW-0812">Transmembrane</keyword>
<keyword evidence="3" id="KW-1134">Transmembrane beta strand</keyword>
<dbReference type="GO" id="GO:0009279">
    <property type="term" value="C:cell outer membrane"/>
    <property type="evidence" value="ECO:0007669"/>
    <property type="project" value="UniProtKB-SubCell"/>
</dbReference>
<keyword evidence="5" id="KW-0732">Signal</keyword>
<name>A0A7Y0SFI9_VIBPH</name>
<gene>
    <name evidence="8" type="ORF">HKB16_05290</name>
</gene>
<dbReference type="InterPro" id="IPR005017">
    <property type="entry name" value="OMPP1/FadL/TodX"/>
</dbReference>
<evidence type="ECO:0000256" key="4">
    <source>
        <dbReference type="ARBA" id="ARBA00022692"/>
    </source>
</evidence>
<evidence type="ECO:0000313" key="8">
    <source>
        <dbReference type="EMBL" id="NMU82293.1"/>
    </source>
</evidence>
<dbReference type="Proteomes" id="UP000518904">
    <property type="component" value="Unassembled WGS sequence"/>
</dbReference>
<dbReference type="Gene3D" id="2.40.160.60">
    <property type="entry name" value="Outer membrane protein transport protein (OMPP1/FadL/TodX)"/>
    <property type="match status" value="1"/>
</dbReference>
<evidence type="ECO:0000256" key="3">
    <source>
        <dbReference type="ARBA" id="ARBA00022452"/>
    </source>
</evidence>
<evidence type="ECO:0000256" key="1">
    <source>
        <dbReference type="ARBA" id="ARBA00004571"/>
    </source>
</evidence>
<dbReference type="GO" id="GO:0015483">
    <property type="term" value="F:long-chain fatty acid transporting porin activity"/>
    <property type="evidence" value="ECO:0007669"/>
    <property type="project" value="TreeGrafter"/>
</dbReference>
<dbReference type="AlphaFoldDB" id="A0A7Y0SFI9"/>
<dbReference type="SUPFAM" id="SSF56935">
    <property type="entry name" value="Porins"/>
    <property type="match status" value="1"/>
</dbReference>
<accession>A0A7Y0SFI9</accession>
<protein>
    <submittedName>
        <fullName evidence="8">Transporter</fullName>
    </submittedName>
</protein>
<reference evidence="8 9" key="1">
    <citation type="submission" date="2020-04" db="EMBL/GenBank/DDBJ databases">
        <title>Whole-genome sequencing of Vibrio spp. from China reveals different genetic environments of blaCTX-M-14 among diverse lineages.</title>
        <authorList>
            <person name="Zheng Z."/>
            <person name="Ye L."/>
            <person name="Chen S."/>
        </authorList>
    </citation>
    <scope>NUCLEOTIDE SEQUENCE [LARGE SCALE GENOMIC DNA]</scope>
    <source>
        <strain evidence="8 9">Vb0551</strain>
    </source>
</reference>
<dbReference type="PANTHER" id="PTHR35093:SF1">
    <property type="entry name" value="OUTER MEMBRANE LONG-CHAIN FATTY ACID RECEPTOR FADL FAMILY"/>
    <property type="match status" value="1"/>
</dbReference>
<dbReference type="PANTHER" id="PTHR35093">
    <property type="entry name" value="OUTER MEMBRANE PROTEIN NMB0088-RELATED"/>
    <property type="match status" value="1"/>
</dbReference>
<evidence type="ECO:0000256" key="7">
    <source>
        <dbReference type="ARBA" id="ARBA00023237"/>
    </source>
</evidence>
<evidence type="ECO:0000313" key="9">
    <source>
        <dbReference type="Proteomes" id="UP000518904"/>
    </source>
</evidence>
<comment type="similarity">
    <text evidence="2">Belongs to the OmpP1/FadL family.</text>
</comment>
<keyword evidence="6" id="KW-0472">Membrane</keyword>
<dbReference type="Pfam" id="PF03349">
    <property type="entry name" value="Toluene_X"/>
    <property type="match status" value="1"/>
</dbReference>
<dbReference type="EMBL" id="JABCLB010000636">
    <property type="protein sequence ID" value="NMU82293.1"/>
    <property type="molecule type" value="Genomic_DNA"/>
</dbReference>
<organism evidence="8 9">
    <name type="scientific">Vibrio parahaemolyticus</name>
    <dbReference type="NCBI Taxonomy" id="670"/>
    <lineage>
        <taxon>Bacteria</taxon>
        <taxon>Pseudomonadati</taxon>
        <taxon>Pseudomonadota</taxon>
        <taxon>Gammaproteobacteria</taxon>
        <taxon>Vibrionales</taxon>
        <taxon>Vibrionaceae</taxon>
        <taxon>Vibrio</taxon>
    </lineage>
</organism>
<comment type="caution">
    <text evidence="8">The sequence shown here is derived from an EMBL/GenBank/DDBJ whole genome shotgun (WGS) entry which is preliminary data.</text>
</comment>
<proteinExistence type="inferred from homology"/>
<comment type="subcellular location">
    <subcellularLocation>
        <location evidence="1">Cell outer membrane</location>
        <topology evidence="1">Multi-pass membrane protein</topology>
    </subcellularLocation>
</comment>
<evidence type="ECO:0000256" key="6">
    <source>
        <dbReference type="ARBA" id="ARBA00023136"/>
    </source>
</evidence>
<evidence type="ECO:0000256" key="5">
    <source>
        <dbReference type="ARBA" id="ARBA00022729"/>
    </source>
</evidence>
<keyword evidence="7" id="KW-0998">Cell outer membrane</keyword>
<evidence type="ECO:0000256" key="2">
    <source>
        <dbReference type="ARBA" id="ARBA00008163"/>
    </source>
</evidence>
<feature type="non-terminal residue" evidence="8">
    <location>
        <position position="1"/>
    </location>
</feature>